<protein>
    <submittedName>
        <fullName evidence="1">Uncharacterized protein</fullName>
    </submittedName>
</protein>
<reference evidence="1" key="1">
    <citation type="submission" date="2022-07" db="EMBL/GenBank/DDBJ databases">
        <title>Phylogenomic reconstructions and comparative analyses of Kickxellomycotina fungi.</title>
        <authorList>
            <person name="Reynolds N.K."/>
            <person name="Stajich J.E."/>
            <person name="Barry K."/>
            <person name="Grigoriev I.V."/>
            <person name="Crous P."/>
            <person name="Smith M.E."/>
        </authorList>
    </citation>
    <scope>NUCLEOTIDE SEQUENCE</scope>
    <source>
        <strain evidence="1">CBS 190363</strain>
    </source>
</reference>
<gene>
    <name evidence="1" type="ORF">IWW38_000972</name>
</gene>
<sequence>MVCAICFGSLFDSASYDESDARDNNNDNTDTVSQVAALSCGHTFHLECINLWLTSGGGINMNCPMCNVDHVGSVLALHIECDLEHVVSDITDDLGLGNLAISDPLRDAESLCNSSLDLAEQQQAKYAALQAKARTLQVELNQKKKQLQHKLAVTKGVTKKAERLEDQAKELVLLSERHKVHILSLQRALDLKKQDIAGLEDQIRNNAAVGLA</sequence>
<dbReference type="EMBL" id="JANBVB010000026">
    <property type="protein sequence ID" value="KAJ2899451.1"/>
    <property type="molecule type" value="Genomic_DNA"/>
</dbReference>
<evidence type="ECO:0000313" key="2">
    <source>
        <dbReference type="Proteomes" id="UP001139981"/>
    </source>
</evidence>
<name>A0ACC1M993_9FUNG</name>
<keyword evidence="2" id="KW-1185">Reference proteome</keyword>
<comment type="caution">
    <text evidence="1">The sequence shown here is derived from an EMBL/GenBank/DDBJ whole genome shotgun (WGS) entry which is preliminary data.</text>
</comment>
<accession>A0ACC1M993</accession>
<organism evidence="1 2">
    <name type="scientific">Coemansia aciculifera</name>
    <dbReference type="NCBI Taxonomy" id="417176"/>
    <lineage>
        <taxon>Eukaryota</taxon>
        <taxon>Fungi</taxon>
        <taxon>Fungi incertae sedis</taxon>
        <taxon>Zoopagomycota</taxon>
        <taxon>Kickxellomycotina</taxon>
        <taxon>Kickxellomycetes</taxon>
        <taxon>Kickxellales</taxon>
        <taxon>Kickxellaceae</taxon>
        <taxon>Coemansia</taxon>
    </lineage>
</organism>
<dbReference type="Proteomes" id="UP001139981">
    <property type="component" value="Unassembled WGS sequence"/>
</dbReference>
<proteinExistence type="predicted"/>
<evidence type="ECO:0000313" key="1">
    <source>
        <dbReference type="EMBL" id="KAJ2899451.1"/>
    </source>
</evidence>